<dbReference type="GO" id="GO:0016743">
    <property type="term" value="F:carboxyl- or carbamoyltransferase activity"/>
    <property type="evidence" value="ECO:0007669"/>
    <property type="project" value="UniProtKB-UniRule"/>
</dbReference>
<evidence type="ECO:0000256" key="2">
    <source>
        <dbReference type="ARBA" id="ARBA00022691"/>
    </source>
</evidence>
<evidence type="ECO:0000256" key="3">
    <source>
        <dbReference type="HAMAP-Rule" id="MF_01589"/>
    </source>
</evidence>
<dbReference type="NCBIfam" id="NF011995">
    <property type="entry name" value="PRK15451.1"/>
    <property type="match status" value="1"/>
</dbReference>
<feature type="binding site" evidence="3 4">
    <location>
        <position position="132"/>
    </location>
    <ligand>
        <name>S-adenosyl-L-methionine</name>
        <dbReference type="ChEBI" id="CHEBI:59789"/>
    </ligand>
</feature>
<comment type="catalytic activity">
    <reaction evidence="3">
        <text>prephenate + S-adenosyl-L-methionine = carboxy-S-adenosyl-L-methionine + 3-phenylpyruvate + H2O</text>
        <dbReference type="Rhea" id="RHEA:51692"/>
        <dbReference type="ChEBI" id="CHEBI:15377"/>
        <dbReference type="ChEBI" id="CHEBI:18005"/>
        <dbReference type="ChEBI" id="CHEBI:29934"/>
        <dbReference type="ChEBI" id="CHEBI:59789"/>
        <dbReference type="ChEBI" id="CHEBI:134278"/>
    </reaction>
</comment>
<dbReference type="SUPFAM" id="SSF53335">
    <property type="entry name" value="S-adenosyl-L-methionine-dependent methyltransferases"/>
    <property type="match status" value="1"/>
</dbReference>
<dbReference type="NCBIfam" id="TIGR00740">
    <property type="entry name" value="carboxy-S-adenosyl-L-methionine synthase CmoA"/>
    <property type="match status" value="1"/>
</dbReference>
<dbReference type="AlphaFoldDB" id="A0A1E7Z5D4"/>
<comment type="caution">
    <text evidence="3">Lacks conserved residue(s) required for the propagation of feature annotation.</text>
</comment>
<proteinExistence type="inferred from homology"/>
<dbReference type="GO" id="GO:1904047">
    <property type="term" value="F:S-adenosyl-L-methionine binding"/>
    <property type="evidence" value="ECO:0007669"/>
    <property type="project" value="UniProtKB-UniRule"/>
</dbReference>
<dbReference type="OrthoDB" id="9779941at2"/>
<keyword evidence="2 3" id="KW-0949">S-adenosyl-L-methionine</keyword>
<dbReference type="RefSeq" id="WP_070127725.1">
    <property type="nucleotide sequence ID" value="NZ_MDHN01000045.1"/>
</dbReference>
<dbReference type="CDD" id="cd02440">
    <property type="entry name" value="AdoMet_MTases"/>
    <property type="match status" value="1"/>
</dbReference>
<protein>
    <recommendedName>
        <fullName evidence="3">Carboxy-S-adenosyl-L-methionine synthase</fullName>
        <shortName evidence="3">Cx-SAM synthase</shortName>
        <ecNumber evidence="3">2.1.3.-</ecNumber>
    </recommendedName>
</protein>
<dbReference type="STRING" id="1656094.BFC18_01135"/>
<dbReference type="EMBL" id="MDHN01000045">
    <property type="protein sequence ID" value="OFC68687.1"/>
    <property type="molecule type" value="Genomic_DNA"/>
</dbReference>
<dbReference type="Proteomes" id="UP000175691">
    <property type="component" value="Unassembled WGS sequence"/>
</dbReference>
<dbReference type="HAMAP" id="MF_01589">
    <property type="entry name" value="Cx_SAM_synthase"/>
    <property type="match status" value="1"/>
</dbReference>
<dbReference type="PIRSF" id="PIRSF006325">
    <property type="entry name" value="MeTrfase_bac"/>
    <property type="match status" value="1"/>
</dbReference>
<feature type="binding site" evidence="3 4">
    <location>
        <begin position="89"/>
        <end position="90"/>
    </location>
    <ligand>
        <name>S-adenosyl-L-methionine</name>
        <dbReference type="ChEBI" id="CHEBI:59789"/>
    </ligand>
</feature>
<comment type="similarity">
    <text evidence="3">Belongs to the class I-like SAM-binding methyltransferase superfamily. Cx-SAM synthase family.</text>
</comment>
<feature type="binding site" evidence="3">
    <location>
        <position position="199"/>
    </location>
    <ligand>
        <name>S-adenosyl-L-methionine</name>
        <dbReference type="ChEBI" id="CHEBI:59789"/>
    </ligand>
</feature>
<evidence type="ECO:0000256" key="4">
    <source>
        <dbReference type="PIRSR" id="PIRSR006325-1"/>
    </source>
</evidence>
<dbReference type="InterPro" id="IPR041698">
    <property type="entry name" value="Methyltransf_25"/>
</dbReference>
<comment type="function">
    <text evidence="3">Catalyzes the conversion of S-adenosyl-L-methionine (SAM) to carboxy-S-adenosyl-L-methionine (Cx-SAM).</text>
</comment>
<evidence type="ECO:0000256" key="1">
    <source>
        <dbReference type="ARBA" id="ARBA00022679"/>
    </source>
</evidence>
<evidence type="ECO:0000259" key="5">
    <source>
        <dbReference type="Pfam" id="PF13649"/>
    </source>
</evidence>
<dbReference type="EC" id="2.1.3.-" evidence="3"/>
<evidence type="ECO:0000313" key="7">
    <source>
        <dbReference type="Proteomes" id="UP000175691"/>
    </source>
</evidence>
<feature type="binding site" evidence="3 4">
    <location>
        <begin position="64"/>
        <end position="66"/>
    </location>
    <ligand>
        <name>S-adenosyl-L-methionine</name>
        <dbReference type="ChEBI" id="CHEBI:59789"/>
    </ligand>
</feature>
<reference evidence="6 7" key="1">
    <citation type="submission" date="2016-08" db="EMBL/GenBank/DDBJ databases">
        <authorList>
            <person name="Seilhamer J.J."/>
        </authorList>
    </citation>
    <scope>NUCLEOTIDE SEQUENCE [LARGE SCALE GENOMIC DNA]</scope>
    <source>
        <strain evidence="6 7">KCTC 42603</strain>
    </source>
</reference>
<comment type="caution">
    <text evidence="6">The sequence shown here is derived from an EMBL/GenBank/DDBJ whole genome shotgun (WGS) entry which is preliminary data.</text>
</comment>
<evidence type="ECO:0000313" key="6">
    <source>
        <dbReference type="EMBL" id="OFC68687.1"/>
    </source>
</evidence>
<dbReference type="InterPro" id="IPR029063">
    <property type="entry name" value="SAM-dependent_MTases_sf"/>
</dbReference>
<accession>A0A1E7Z5D4</accession>
<gene>
    <name evidence="3" type="primary">cmoA</name>
    <name evidence="6" type="ORF">BFC18_01135</name>
</gene>
<keyword evidence="1 3" id="KW-0808">Transferase</keyword>
<dbReference type="Gene3D" id="3.40.50.150">
    <property type="entry name" value="Vaccinia Virus protein VP39"/>
    <property type="match status" value="1"/>
</dbReference>
<organism evidence="6 7">
    <name type="scientific">Alteromonas confluentis</name>
    <dbReference type="NCBI Taxonomy" id="1656094"/>
    <lineage>
        <taxon>Bacteria</taxon>
        <taxon>Pseudomonadati</taxon>
        <taxon>Pseudomonadota</taxon>
        <taxon>Gammaproteobacteria</taxon>
        <taxon>Alteromonadales</taxon>
        <taxon>Alteromonadaceae</taxon>
        <taxon>Alteromonas/Salinimonas group</taxon>
        <taxon>Alteromonas</taxon>
    </lineage>
</organism>
<dbReference type="InterPro" id="IPR005271">
    <property type="entry name" value="CmoA"/>
</dbReference>
<dbReference type="GO" id="GO:0002098">
    <property type="term" value="P:tRNA wobble uridine modification"/>
    <property type="evidence" value="ECO:0007669"/>
    <property type="project" value="InterPro"/>
</dbReference>
<sequence length="250" mass="27847">MQKSDTIFANHMTQVSDFRFDEHVADVFPDMIQRSVPGYQTILHTIGELARERVTNNSNVYDLGCSLGAASLSVARSTEHVKCNIIGIDNSQAMVERCERVVSSFNLPNPVSIRCESALETTIENASMVIMNFTLQFIPPAEREGLLATIFAGLNPGGILVLSEKIQHPSEAGNHLLIDLHHQFKRNNGYSELEVSQKRAALENVMLTDTFKVHEDRLKGVGFTDVVMWFKCFNFTSMVAIKAPQESGNE</sequence>
<feature type="binding site" evidence="3 4">
    <location>
        <position position="39"/>
    </location>
    <ligand>
        <name>S-adenosyl-L-methionine</name>
        <dbReference type="ChEBI" id="CHEBI:59789"/>
    </ligand>
</feature>
<name>A0A1E7Z5D4_9ALTE</name>
<keyword evidence="7" id="KW-1185">Reference proteome</keyword>
<dbReference type="PANTHER" id="PTHR43861:SF2">
    <property type="entry name" value="CARBOXY-S-ADENOSYL-L-METHIONINE SYNTHASE"/>
    <property type="match status" value="1"/>
</dbReference>
<comment type="subunit">
    <text evidence="3">Homodimer.</text>
</comment>
<dbReference type="PANTHER" id="PTHR43861">
    <property type="entry name" value="TRANS-ACONITATE 2-METHYLTRANSFERASE-RELATED"/>
    <property type="match status" value="1"/>
</dbReference>
<feature type="domain" description="Methyltransferase" evidence="5">
    <location>
        <begin position="60"/>
        <end position="158"/>
    </location>
</feature>
<dbReference type="Pfam" id="PF13649">
    <property type="entry name" value="Methyltransf_25"/>
    <property type="match status" value="1"/>
</dbReference>